<reference evidence="12" key="1">
    <citation type="submission" date="2025-08" db="UniProtKB">
        <authorList>
            <consortium name="RefSeq"/>
        </authorList>
    </citation>
    <scope>IDENTIFICATION</scope>
    <source>
        <tissue evidence="12">Leaf</tissue>
    </source>
</reference>
<feature type="domain" description="Protein kinase" evidence="9">
    <location>
        <begin position="380"/>
        <end position="669"/>
    </location>
</feature>
<keyword evidence="3" id="KW-0808">Transferase</keyword>
<keyword evidence="4" id="KW-0732">Signal</keyword>
<evidence type="ECO:0000256" key="4">
    <source>
        <dbReference type="ARBA" id="ARBA00022729"/>
    </source>
</evidence>
<dbReference type="FunFam" id="1.10.510.10:FF:000463">
    <property type="entry name" value="Serine/threonine-protein kinase/endoribonuclease IRE1a"/>
    <property type="match status" value="1"/>
</dbReference>
<dbReference type="GO" id="GO:0005524">
    <property type="term" value="F:ATP binding"/>
    <property type="evidence" value="ECO:0007669"/>
    <property type="project" value="UniProtKB-KW"/>
</dbReference>
<dbReference type="GO" id="GO:0004674">
    <property type="term" value="F:protein serine/threonine kinase activity"/>
    <property type="evidence" value="ECO:0007669"/>
    <property type="project" value="UniProtKB-KW"/>
</dbReference>
<dbReference type="FunFam" id="3.30.200.20:FF:000077">
    <property type="entry name" value="Putative Serine/threonine-protein kinase/endoribonuclease IRE1"/>
    <property type="match status" value="1"/>
</dbReference>
<dbReference type="GO" id="GO:0004521">
    <property type="term" value="F:RNA endonuclease activity"/>
    <property type="evidence" value="ECO:0007669"/>
    <property type="project" value="InterPro"/>
</dbReference>
<dbReference type="PROSITE" id="PS51392">
    <property type="entry name" value="KEN"/>
    <property type="match status" value="1"/>
</dbReference>
<dbReference type="SUPFAM" id="SSF56112">
    <property type="entry name" value="Protein kinase-like (PK-like)"/>
    <property type="match status" value="1"/>
</dbReference>
<dbReference type="SMART" id="SM00220">
    <property type="entry name" value="S_TKc"/>
    <property type="match status" value="1"/>
</dbReference>
<dbReference type="PROSITE" id="PS50011">
    <property type="entry name" value="PROTEIN_KINASE_DOM"/>
    <property type="match status" value="1"/>
</dbReference>
<dbReference type="Gene3D" id="3.30.200.20">
    <property type="entry name" value="Phosphorylase Kinase, domain 1"/>
    <property type="match status" value="1"/>
</dbReference>
<feature type="region of interest" description="Disordered" evidence="8">
    <location>
        <begin position="175"/>
        <end position="232"/>
    </location>
</feature>
<feature type="compositionally biased region" description="Polar residues" evidence="8">
    <location>
        <begin position="188"/>
        <end position="200"/>
    </location>
</feature>
<dbReference type="Proteomes" id="UP000827889">
    <property type="component" value="Chromosome 5"/>
</dbReference>
<keyword evidence="11" id="KW-1185">Reference proteome</keyword>
<keyword evidence="5" id="KW-0547">Nucleotide-binding</keyword>
<evidence type="ECO:0000256" key="5">
    <source>
        <dbReference type="ARBA" id="ARBA00022741"/>
    </source>
</evidence>
<name>A0A8B8PU63_9MYRT</name>
<sequence>MYLKRKQHDLPSAIPKAHEKVDRRHGKRSLPPEASLQETEREDDFAFYESSFSVTDVSAMVAALSQVVSPIDDSPSSTDHPAAPVQEEHGDPPQQAPDQGKMSGEMDHFQLYVTPLSKSNWSCNFCGNQYHGGTTRIKAHFSGIAWFGTPYCKFVHPQVRSAALLELLGEAAVESSNGGGSVEEDPNQPATTLTAPSSSAFPPLPETNFLNRSPPAAVASSNGGGNVEEGPRQPATAIAEGEFSLWQWPPCSSSSAFLPLFPSSSSSAPLPNHPLPAQNMNPQWDISSWQWQQPPQSLAADSDIQLRFLSYPDSPQDLVPKTLTDMPHPANAEEEQPDTEVPQGGNEGRMDITNSIFDEWVKLNHSPDGGIGWRTNGKIHVSNRVIGKGSNGTIVLQGYYEGRCVAVKRLVWDHHDVAFNEIKHLILSDRHPNIVRYYGVECNNDFVYLALERCTCSLDDLIQAQTDSSINSVHPDAPASMIDYNYKLGSVRDAMQDIELWRADGHPSPLLRKMMRDVVSGLAHLHVLGIIHRDLKPQNILISKNQSLVAHLSDMGISRCLPEDKSSLGYHATGCGSSGWRAPEQLLHGGRQTRAMDLFSLGCVLFFCITCGRHPFGEPLERDYNIVNNRMNLSSVEFIPEAVDLFSRLLVPNPELRPKAWEVLHHPFFWSSEIRLSFLRDVSDRVELEARAPNSDLLVALQSTAPDVFQENWASKIETDVMADLRRRRTYDGRRVRDLLRAVRNKFSHHMEAPEDVKEILGPVPDGLDAYFAVRFPRLLIESYKVVSNFCKEETCFQKYFSSNAL</sequence>
<evidence type="ECO:0000313" key="11">
    <source>
        <dbReference type="Proteomes" id="UP000827889"/>
    </source>
</evidence>
<dbReference type="Pfam" id="PF00069">
    <property type="entry name" value="Pkinase"/>
    <property type="match status" value="1"/>
</dbReference>
<gene>
    <name evidence="12" type="primary">LOC115746613</name>
</gene>
<evidence type="ECO:0000259" key="10">
    <source>
        <dbReference type="PROSITE" id="PS51392"/>
    </source>
</evidence>
<dbReference type="InterPro" id="IPR038357">
    <property type="entry name" value="KEN_sf"/>
</dbReference>
<feature type="region of interest" description="Disordered" evidence="8">
    <location>
        <begin position="70"/>
        <end position="102"/>
    </location>
</feature>
<dbReference type="InterPro" id="IPR045133">
    <property type="entry name" value="IRE1/2-like"/>
</dbReference>
<protein>
    <recommendedName>
        <fullName evidence="1">non-specific serine/threonine protein kinase</fullName>
        <ecNumber evidence="1">2.7.11.1</ecNumber>
    </recommendedName>
</protein>
<evidence type="ECO:0000256" key="6">
    <source>
        <dbReference type="ARBA" id="ARBA00022777"/>
    </source>
</evidence>
<feature type="domain" description="KEN" evidence="10">
    <location>
        <begin position="672"/>
        <end position="803"/>
    </location>
</feature>
<dbReference type="OrthoDB" id="63989at2759"/>
<accession>A0A8B8PU63</accession>
<evidence type="ECO:0000256" key="2">
    <source>
        <dbReference type="ARBA" id="ARBA00022527"/>
    </source>
</evidence>
<evidence type="ECO:0000256" key="8">
    <source>
        <dbReference type="SAM" id="MobiDB-lite"/>
    </source>
</evidence>
<dbReference type="GO" id="GO:0036498">
    <property type="term" value="P:IRE1-mediated unfolded protein response"/>
    <property type="evidence" value="ECO:0007669"/>
    <property type="project" value="TreeGrafter"/>
</dbReference>
<dbReference type="InterPro" id="IPR008271">
    <property type="entry name" value="Ser/Thr_kinase_AS"/>
</dbReference>
<evidence type="ECO:0000313" key="12">
    <source>
        <dbReference type="RefSeq" id="XP_030538305.1"/>
    </source>
</evidence>
<dbReference type="RefSeq" id="XP_030538305.1">
    <property type="nucleotide sequence ID" value="XM_030682445.2"/>
</dbReference>
<organism evidence="11 12">
    <name type="scientific">Rhodamnia argentea</name>
    <dbReference type="NCBI Taxonomy" id="178133"/>
    <lineage>
        <taxon>Eukaryota</taxon>
        <taxon>Viridiplantae</taxon>
        <taxon>Streptophyta</taxon>
        <taxon>Embryophyta</taxon>
        <taxon>Tracheophyta</taxon>
        <taxon>Spermatophyta</taxon>
        <taxon>Magnoliopsida</taxon>
        <taxon>eudicotyledons</taxon>
        <taxon>Gunneridae</taxon>
        <taxon>Pentapetalae</taxon>
        <taxon>rosids</taxon>
        <taxon>malvids</taxon>
        <taxon>Myrtales</taxon>
        <taxon>Myrtaceae</taxon>
        <taxon>Myrtoideae</taxon>
        <taxon>Myrteae</taxon>
        <taxon>Australasian group</taxon>
        <taxon>Rhodamnia</taxon>
    </lineage>
</organism>
<dbReference type="InterPro" id="IPR011009">
    <property type="entry name" value="Kinase-like_dom_sf"/>
</dbReference>
<keyword evidence="6" id="KW-0418">Kinase</keyword>
<dbReference type="PROSITE" id="PS00108">
    <property type="entry name" value="PROTEIN_KINASE_ST"/>
    <property type="match status" value="1"/>
</dbReference>
<dbReference type="KEGG" id="rarg:115746613"/>
<dbReference type="CDD" id="cd10422">
    <property type="entry name" value="RNase_Ire1"/>
    <property type="match status" value="1"/>
</dbReference>
<dbReference type="PANTHER" id="PTHR13954">
    <property type="entry name" value="IRE1-RELATED"/>
    <property type="match status" value="1"/>
</dbReference>
<evidence type="ECO:0000259" key="9">
    <source>
        <dbReference type="PROSITE" id="PS50011"/>
    </source>
</evidence>
<proteinExistence type="predicted"/>
<evidence type="ECO:0000256" key="7">
    <source>
        <dbReference type="ARBA" id="ARBA00022840"/>
    </source>
</evidence>
<dbReference type="AlphaFoldDB" id="A0A8B8PU63"/>
<evidence type="ECO:0000256" key="3">
    <source>
        <dbReference type="ARBA" id="ARBA00022679"/>
    </source>
</evidence>
<dbReference type="EC" id="2.7.11.1" evidence="1"/>
<dbReference type="SMART" id="SM00580">
    <property type="entry name" value="PUG"/>
    <property type="match status" value="1"/>
</dbReference>
<evidence type="ECO:0000256" key="1">
    <source>
        <dbReference type="ARBA" id="ARBA00012513"/>
    </source>
</evidence>
<dbReference type="Pfam" id="PF06479">
    <property type="entry name" value="Ribonuc_2-5A"/>
    <property type="match status" value="1"/>
</dbReference>
<feature type="region of interest" description="Disordered" evidence="8">
    <location>
        <begin position="1"/>
        <end position="42"/>
    </location>
</feature>
<dbReference type="Gene3D" id="1.10.510.10">
    <property type="entry name" value="Transferase(Phosphotransferase) domain 1"/>
    <property type="match status" value="1"/>
</dbReference>
<dbReference type="GeneID" id="115746613"/>
<dbReference type="GO" id="GO:0051082">
    <property type="term" value="F:unfolded protein binding"/>
    <property type="evidence" value="ECO:0007669"/>
    <property type="project" value="TreeGrafter"/>
</dbReference>
<dbReference type="InterPro" id="IPR000719">
    <property type="entry name" value="Prot_kinase_dom"/>
</dbReference>
<dbReference type="Gene3D" id="1.20.1440.180">
    <property type="entry name" value="KEN domain"/>
    <property type="match status" value="1"/>
</dbReference>
<keyword evidence="7" id="KW-0067">ATP-binding</keyword>
<dbReference type="PANTHER" id="PTHR13954:SF6">
    <property type="entry name" value="NON-SPECIFIC SERINE_THREONINE PROTEIN KINASE"/>
    <property type="match status" value="1"/>
</dbReference>
<dbReference type="GO" id="GO:0006397">
    <property type="term" value="P:mRNA processing"/>
    <property type="evidence" value="ECO:0007669"/>
    <property type="project" value="InterPro"/>
</dbReference>
<dbReference type="GO" id="GO:1990604">
    <property type="term" value="C:IRE1-TRAF2-ASK1 complex"/>
    <property type="evidence" value="ECO:0007669"/>
    <property type="project" value="TreeGrafter"/>
</dbReference>
<dbReference type="InterPro" id="IPR010513">
    <property type="entry name" value="KEN_dom"/>
</dbReference>
<keyword evidence="2" id="KW-0723">Serine/threonine-protein kinase</keyword>
<feature type="region of interest" description="Disordered" evidence="8">
    <location>
        <begin position="317"/>
        <end position="349"/>
    </location>
</feature>